<dbReference type="RefSeq" id="WP_211629466.1">
    <property type="nucleotide sequence ID" value="NZ_CP073100.1"/>
</dbReference>
<dbReference type="Proteomes" id="UP000676169">
    <property type="component" value="Chromosome"/>
</dbReference>
<reference evidence="1" key="1">
    <citation type="submission" date="2021-04" db="EMBL/GenBank/DDBJ databases">
        <title>Luteolibacter sp. 32A isolated from the skin of an Anderson's salamander (Ambystoma andersonii).</title>
        <authorList>
            <person name="Spergser J."/>
            <person name="Busse H.-J."/>
        </authorList>
    </citation>
    <scope>NUCLEOTIDE SEQUENCE</scope>
    <source>
        <strain evidence="1">32A</strain>
    </source>
</reference>
<evidence type="ECO:0000313" key="1">
    <source>
        <dbReference type="EMBL" id="QUE49405.1"/>
    </source>
</evidence>
<name>A0A975G6Y0_9BACT</name>
<sequence length="219" mass="24004">MTRRLFGFGFLLLLQPLTAQTKPEEGPQVRFLAERVPDNLGEVVIQNGDNKSAPFKLPVNQLSPPIAAAARTFVLKSGDKGQPLCPVTLPETGKSFAVILVLAPPAAYAPIVVRTDDPEFKAGDVFFINRSTQTVLAKLGDTKLALKAGESKKSHPTNPVNNTYYDIAFATQEGEKTKMISTTRWPIDNLLRSYVFFFTTAEGATSFRAVDEYMTPPPQ</sequence>
<accession>A0A975G6Y0</accession>
<proteinExistence type="predicted"/>
<dbReference type="EMBL" id="CP073100">
    <property type="protein sequence ID" value="QUE49405.1"/>
    <property type="molecule type" value="Genomic_DNA"/>
</dbReference>
<gene>
    <name evidence="1" type="ORF">KBB96_11030</name>
</gene>
<keyword evidence="2" id="KW-1185">Reference proteome</keyword>
<dbReference type="AlphaFoldDB" id="A0A975G6Y0"/>
<dbReference type="KEGG" id="lamb:KBB96_11030"/>
<evidence type="ECO:0000313" key="2">
    <source>
        <dbReference type="Proteomes" id="UP000676169"/>
    </source>
</evidence>
<protein>
    <submittedName>
        <fullName evidence="1">Uncharacterized protein</fullName>
    </submittedName>
</protein>
<organism evidence="1 2">
    <name type="scientific">Luteolibacter ambystomatis</name>
    <dbReference type="NCBI Taxonomy" id="2824561"/>
    <lineage>
        <taxon>Bacteria</taxon>
        <taxon>Pseudomonadati</taxon>
        <taxon>Verrucomicrobiota</taxon>
        <taxon>Verrucomicrobiia</taxon>
        <taxon>Verrucomicrobiales</taxon>
        <taxon>Verrucomicrobiaceae</taxon>
        <taxon>Luteolibacter</taxon>
    </lineage>
</organism>